<evidence type="ECO:0000259" key="1">
    <source>
        <dbReference type="Pfam" id="PF02602"/>
    </source>
</evidence>
<evidence type="ECO:0000313" key="2">
    <source>
        <dbReference type="EMBL" id="KAK2612133.1"/>
    </source>
</evidence>
<keyword evidence="3" id="KW-1185">Reference proteome</keyword>
<dbReference type="GO" id="GO:0006780">
    <property type="term" value="P:uroporphyrinogen III biosynthetic process"/>
    <property type="evidence" value="ECO:0007669"/>
    <property type="project" value="InterPro"/>
</dbReference>
<dbReference type="CDD" id="cd06578">
    <property type="entry name" value="HemD"/>
    <property type="match status" value="1"/>
</dbReference>
<dbReference type="InterPro" id="IPR036108">
    <property type="entry name" value="4pyrrol_syn_uPrphyn_synt_sf"/>
</dbReference>
<dbReference type="GO" id="GO:0004852">
    <property type="term" value="F:uroporphyrinogen-III synthase activity"/>
    <property type="evidence" value="ECO:0007669"/>
    <property type="project" value="UniProtKB-EC"/>
</dbReference>
<dbReference type="AlphaFoldDB" id="A0AAJ0FXV0"/>
<gene>
    <name evidence="2" type="primary">HEM4</name>
    <name evidence="2" type="ORF">QQS21_001863</name>
</gene>
<dbReference type="Proteomes" id="UP001251528">
    <property type="component" value="Unassembled WGS sequence"/>
</dbReference>
<reference evidence="2" key="1">
    <citation type="submission" date="2023-06" db="EMBL/GenBank/DDBJ databases">
        <title>Conoideocrella luteorostrata (Hypocreales: Clavicipitaceae), a potential biocontrol fungus for elongate hemlock scale in United States Christmas tree production areas.</title>
        <authorList>
            <person name="Barrett H."/>
            <person name="Lovett B."/>
            <person name="Macias A.M."/>
            <person name="Stajich J.E."/>
            <person name="Kasson M.T."/>
        </authorList>
    </citation>
    <scope>NUCLEOTIDE SEQUENCE</scope>
    <source>
        <strain evidence="2">ARSEF 14590</strain>
    </source>
</reference>
<dbReference type="PANTHER" id="PTHR12390:SF0">
    <property type="entry name" value="UROPORPHYRINOGEN-III SYNTHASE"/>
    <property type="match status" value="1"/>
</dbReference>
<sequence length="320" mass="35465">MASSPQYKRTDSDISVKVPVLLLKTKSTPNDAYEEILSSSRFSHGAAESKLNPLFVPVLLHHFNNEGHLRVQSLLQAKQISSHREAMYGGMIFTSQRAVEAFLKVVQNGKGSDIDWSHIQNVPIYSVGPATTRALNAIPLDPPLQTFGEHTGNGEALAAYILKHYGQWYSDRDTRPPLLFLVGEQCRDIIPRVLKDKNLDIRARIHVEEVVVYGTGIMESFPHDFGTLIRETSQAPERWVVVFSPTGCDSMLQGLGLLNASTCKINLERRDGKTFIATIGPTTRAHLINHFGFEPDVCADSPSPEGILQGMLKFSSKLSK</sequence>
<dbReference type="InterPro" id="IPR039793">
    <property type="entry name" value="UROS/Hem4"/>
</dbReference>
<evidence type="ECO:0000313" key="3">
    <source>
        <dbReference type="Proteomes" id="UP001251528"/>
    </source>
</evidence>
<comment type="caution">
    <text evidence="2">The sequence shown here is derived from an EMBL/GenBank/DDBJ whole genome shotgun (WGS) entry which is preliminary data.</text>
</comment>
<protein>
    <submittedName>
        <fullName evidence="2">Uroporphyrinogen-III synthase</fullName>
        <ecNumber evidence="2">4.2.1.75</ecNumber>
    </submittedName>
</protein>
<name>A0AAJ0FXV0_9HYPO</name>
<dbReference type="Gene3D" id="3.40.50.10090">
    <property type="match status" value="2"/>
</dbReference>
<dbReference type="SUPFAM" id="SSF69618">
    <property type="entry name" value="HemD-like"/>
    <property type="match status" value="1"/>
</dbReference>
<dbReference type="EMBL" id="JASWJB010000020">
    <property type="protein sequence ID" value="KAK2612133.1"/>
    <property type="molecule type" value="Genomic_DNA"/>
</dbReference>
<dbReference type="Pfam" id="PF02602">
    <property type="entry name" value="HEM4"/>
    <property type="match status" value="1"/>
</dbReference>
<keyword evidence="2" id="KW-0456">Lyase</keyword>
<dbReference type="FunFam" id="3.40.50.10090:FF:000011">
    <property type="entry name" value="Uroporphyrinogen-III synthase (UroS), putative"/>
    <property type="match status" value="1"/>
</dbReference>
<dbReference type="EC" id="4.2.1.75" evidence="2"/>
<dbReference type="GO" id="GO:0005829">
    <property type="term" value="C:cytosol"/>
    <property type="evidence" value="ECO:0007669"/>
    <property type="project" value="TreeGrafter"/>
</dbReference>
<feature type="domain" description="Tetrapyrrole biosynthesis uroporphyrinogen III synthase" evidence="1">
    <location>
        <begin position="48"/>
        <end position="309"/>
    </location>
</feature>
<accession>A0AAJ0FXV0</accession>
<dbReference type="InterPro" id="IPR003754">
    <property type="entry name" value="4pyrrol_synth_uPrphyn_synth"/>
</dbReference>
<dbReference type="PANTHER" id="PTHR12390">
    <property type="entry name" value="UROPORPHYRINOGEN III SYNTHASE"/>
    <property type="match status" value="1"/>
</dbReference>
<proteinExistence type="predicted"/>
<organism evidence="2 3">
    <name type="scientific">Conoideocrella luteorostrata</name>
    <dbReference type="NCBI Taxonomy" id="1105319"/>
    <lineage>
        <taxon>Eukaryota</taxon>
        <taxon>Fungi</taxon>
        <taxon>Dikarya</taxon>
        <taxon>Ascomycota</taxon>
        <taxon>Pezizomycotina</taxon>
        <taxon>Sordariomycetes</taxon>
        <taxon>Hypocreomycetidae</taxon>
        <taxon>Hypocreales</taxon>
        <taxon>Clavicipitaceae</taxon>
        <taxon>Conoideocrella</taxon>
    </lineage>
</organism>